<sequence length="69" mass="7726">MLTLDELIIGLVLMTPFLLIPTAVGWWRGHPRLGALFALNTLGLVFFGIGWILALIWAATEPERSTRHQ</sequence>
<evidence type="ECO:0008006" key="4">
    <source>
        <dbReference type="Google" id="ProtNLM"/>
    </source>
</evidence>
<comment type="caution">
    <text evidence="2">The sequence shown here is derived from an EMBL/GenBank/DDBJ whole genome shotgun (WGS) entry which is preliminary data.</text>
</comment>
<gene>
    <name evidence="2" type="ORF">G3I74_07055</name>
</gene>
<feature type="transmembrane region" description="Helical" evidence="1">
    <location>
        <begin position="33"/>
        <end position="59"/>
    </location>
</feature>
<dbReference type="EMBL" id="JAAGSC010000039">
    <property type="protein sequence ID" value="NDY95480.1"/>
    <property type="molecule type" value="Genomic_DNA"/>
</dbReference>
<organism evidence="2 3">
    <name type="scientific">Wenzhouxiangella limi</name>
    <dbReference type="NCBI Taxonomy" id="2707351"/>
    <lineage>
        <taxon>Bacteria</taxon>
        <taxon>Pseudomonadati</taxon>
        <taxon>Pseudomonadota</taxon>
        <taxon>Gammaproteobacteria</taxon>
        <taxon>Chromatiales</taxon>
        <taxon>Wenzhouxiangellaceae</taxon>
        <taxon>Wenzhouxiangella</taxon>
    </lineage>
</organism>
<keyword evidence="3" id="KW-1185">Reference proteome</keyword>
<name>A0A845UZW6_9GAMM</name>
<reference evidence="2 3" key="1">
    <citation type="submission" date="2020-02" db="EMBL/GenBank/DDBJ databases">
        <authorList>
            <person name="Zhang X.-Y."/>
        </authorList>
    </citation>
    <scope>NUCLEOTIDE SEQUENCE [LARGE SCALE GENOMIC DNA]</scope>
    <source>
        <strain evidence="2 3">C33</strain>
    </source>
</reference>
<evidence type="ECO:0000313" key="3">
    <source>
        <dbReference type="Proteomes" id="UP000484885"/>
    </source>
</evidence>
<keyword evidence="1" id="KW-0812">Transmembrane</keyword>
<protein>
    <recommendedName>
        <fullName evidence="4">Superinfection immunity protein</fullName>
    </recommendedName>
</protein>
<evidence type="ECO:0000256" key="1">
    <source>
        <dbReference type="SAM" id="Phobius"/>
    </source>
</evidence>
<accession>A0A845UZW6</accession>
<dbReference type="Proteomes" id="UP000484885">
    <property type="component" value="Unassembled WGS sequence"/>
</dbReference>
<keyword evidence="1" id="KW-0472">Membrane</keyword>
<proteinExistence type="predicted"/>
<evidence type="ECO:0000313" key="2">
    <source>
        <dbReference type="EMBL" id="NDY95480.1"/>
    </source>
</evidence>
<keyword evidence="1" id="KW-1133">Transmembrane helix</keyword>
<feature type="transmembrane region" description="Helical" evidence="1">
    <location>
        <begin position="7"/>
        <end position="27"/>
    </location>
</feature>
<dbReference type="AlphaFoldDB" id="A0A845UZW6"/>
<dbReference type="RefSeq" id="WP_164210861.1">
    <property type="nucleotide sequence ID" value="NZ_JAAGSC010000039.1"/>
</dbReference>